<dbReference type="OrthoDB" id="1076608at2759"/>
<evidence type="ECO:0000259" key="12">
    <source>
        <dbReference type="Pfam" id="PF14703"/>
    </source>
</evidence>
<dbReference type="KEGG" id="ncs:NCAS_0C00540"/>
<keyword evidence="6 8" id="KW-0472">Membrane</keyword>
<feature type="transmembrane region" description="Helical" evidence="8">
    <location>
        <begin position="479"/>
        <end position="507"/>
    </location>
</feature>
<reference key="2">
    <citation type="submission" date="2011-08" db="EMBL/GenBank/DDBJ databases">
        <title>Genome sequence of Naumovozyma castellii.</title>
        <authorList>
            <person name="Gordon J.L."/>
            <person name="Armisen D."/>
            <person name="Proux-Wera E."/>
            <person name="OhEigeartaigh S.S."/>
            <person name="Byrne K.P."/>
            <person name="Wolfe K.H."/>
        </authorList>
    </citation>
    <scope>NUCLEOTIDE SEQUENCE</scope>
    <source>
        <strain>Type strain:CBS 4309</strain>
    </source>
</reference>
<evidence type="ECO:0000256" key="2">
    <source>
        <dbReference type="ARBA" id="ARBA00007779"/>
    </source>
</evidence>
<evidence type="ECO:0000256" key="7">
    <source>
        <dbReference type="SAM" id="MobiDB-lite"/>
    </source>
</evidence>
<feature type="transmembrane region" description="Helical" evidence="8">
    <location>
        <begin position="527"/>
        <end position="556"/>
    </location>
</feature>
<dbReference type="PANTHER" id="PTHR13018:SF26">
    <property type="entry name" value="DOMAIN PROTEIN, PUTATIVE (AFU_ORTHOLOGUE AFUA_5G10920)-RELATED"/>
    <property type="match status" value="1"/>
</dbReference>
<proteinExistence type="inferred from homology"/>
<feature type="transmembrane region" description="Helical" evidence="8">
    <location>
        <begin position="602"/>
        <end position="620"/>
    </location>
</feature>
<feature type="transmembrane region" description="Helical" evidence="8">
    <location>
        <begin position="640"/>
        <end position="662"/>
    </location>
</feature>
<dbReference type="Pfam" id="PF12621">
    <property type="entry name" value="PHM7_ext"/>
    <property type="match status" value="1"/>
</dbReference>
<feature type="transmembrane region" description="Helical" evidence="8">
    <location>
        <begin position="151"/>
        <end position="170"/>
    </location>
</feature>
<sequence>MSSNSTNSTTSSSNSTTSTSTQQVLTALISNGVIFAAFVSSFLLLRIKLKRIYEPKSSFTLINDEKKPDPLPKGIWQWLVPLLKKSDNFIIQQAGLDGYFFLRYLAIISFYCLFSMAYVFPILLPINASNGNHESGLNQLAYQNVKHSGRYYAHVFIGWIFFWGFLYIIYRELLYYTSLKQAVLSSPRYAKKLSSRTVLFQTVPKQYLSEQEFSKLFDGVKRVWIARGASTIGVKVDERAELVGTLENTLNGYLQTIVKKVIKQRKKNVDLEISNDFNDYIPYKKRPKFKKHKLLVFGKKLDTIDFIKEKLPVLENEIREMQDNHINAPAFNSVFVEFESQYQAQVAKQVVTYHAPVFMNPAYIGVEPKDVVWFNLRMLWWERLVREHGAVLAIVALVLFWSIPVAFVGMISNITYLTNKLHWLRFIYNLPDVLLGLLTSLAPTVALAVLMMCLPIFIRGMAVIAGSPSSQWVEYFTQQAFFAFQVIQVFLVTTLASAATSAVTQIVEDPTSAMNLLASNLPKASNFYISYIILQGMSTASGALLQLVPLIMYYVMGKLQDNTPRKKYTRFTTLGSMSWGTTFPVYTNLAVIIFSYSIISPIILLFGFCGFFLLYIAYLYNLTYVFQESPDSRGVHYPRALFQTIVGLYIGQICMLGLFVVGKGWGPIVLQVIGLIITVIIHIQLNYAFDRLMSVVPVDTMKPLDGKSDTPSFKNICERVDKNRNPQFDGVKELPTFPIKKYQPRSALFMEQGTSDMYSENTIEYHYDASVVAQENAENYIPTIPLLADGDTTTIPPAPFWKRFIMPHIYLSYKAVKGRLPEIYGLMDPNETTDENAIAHAYDYPAVSAKCPLIWIPKDEYGFSTRLIREFDGIVTISDQGAHFDENGNVVVTGKPPTGAVEKLAAESNSSDNPFSDGKLDGEESIVF</sequence>
<dbReference type="InterPro" id="IPR022257">
    <property type="entry name" value="PHM7_ext"/>
</dbReference>
<dbReference type="InterPro" id="IPR032880">
    <property type="entry name" value="CSC1/OSCA1-like_N"/>
</dbReference>
<comment type="similarity">
    <text evidence="2">Belongs to the CSC1 (TC 1.A.17) family.</text>
</comment>
<organism evidence="13 14">
    <name type="scientific">Naumovozyma castellii</name>
    <name type="common">Yeast</name>
    <name type="synonym">Saccharomyces castellii</name>
    <dbReference type="NCBI Taxonomy" id="27288"/>
    <lineage>
        <taxon>Eukaryota</taxon>
        <taxon>Fungi</taxon>
        <taxon>Dikarya</taxon>
        <taxon>Ascomycota</taxon>
        <taxon>Saccharomycotina</taxon>
        <taxon>Saccharomycetes</taxon>
        <taxon>Saccharomycetales</taxon>
        <taxon>Saccharomycetaceae</taxon>
        <taxon>Naumovozyma</taxon>
    </lineage>
</organism>
<dbReference type="Pfam" id="PF02714">
    <property type="entry name" value="RSN1_7TM"/>
    <property type="match status" value="1"/>
</dbReference>
<feature type="transmembrane region" description="Helical" evidence="8">
    <location>
        <begin position="101"/>
        <end position="124"/>
    </location>
</feature>
<dbReference type="HOGENOM" id="CLU_002458_2_1_1"/>
<feature type="transmembrane region" description="Helical" evidence="8">
    <location>
        <begin position="24"/>
        <end position="45"/>
    </location>
</feature>
<keyword evidence="3" id="KW-0813">Transport</keyword>
<accession>G0VC37</accession>
<feature type="transmembrane region" description="Helical" evidence="8">
    <location>
        <begin position="434"/>
        <end position="458"/>
    </location>
</feature>
<evidence type="ECO:0000256" key="6">
    <source>
        <dbReference type="ARBA" id="ARBA00023136"/>
    </source>
</evidence>
<feature type="domain" description="CSC1/OSCA1-like cytosolic" evidence="12">
    <location>
        <begin position="195"/>
        <end position="375"/>
    </location>
</feature>
<comment type="subcellular location">
    <subcellularLocation>
        <location evidence="1">Membrane</location>
        <topology evidence="1">Multi-pass membrane protein</topology>
    </subcellularLocation>
</comment>
<dbReference type="OMA" id="PKRYYAH"/>
<dbReference type="GeneID" id="96902630"/>
<dbReference type="Pfam" id="PF14703">
    <property type="entry name" value="PHM7_cyt"/>
    <property type="match status" value="1"/>
</dbReference>
<evidence type="ECO:0000256" key="8">
    <source>
        <dbReference type="SAM" id="Phobius"/>
    </source>
</evidence>
<keyword evidence="14" id="KW-1185">Reference proteome</keyword>
<keyword evidence="5 8" id="KW-1133">Transmembrane helix</keyword>
<dbReference type="RefSeq" id="XP_003675413.1">
    <property type="nucleotide sequence ID" value="XM_003675365.1"/>
</dbReference>
<dbReference type="Proteomes" id="UP000001640">
    <property type="component" value="Chromosome 3"/>
</dbReference>
<evidence type="ECO:0000313" key="13">
    <source>
        <dbReference type="EMBL" id="CCC69044.1"/>
    </source>
</evidence>
<dbReference type="Pfam" id="PF13967">
    <property type="entry name" value="RSN1_TM"/>
    <property type="match status" value="1"/>
</dbReference>
<dbReference type="FunCoup" id="G0VC37">
    <property type="interactions" value="205"/>
</dbReference>
<gene>
    <name evidence="13" type="primary">NCAS0C00540</name>
    <name evidence="13" type="ordered locus">NCAS_0C00540</name>
</gene>
<feature type="domain" description="CSC1/OSCA1-like N-terminal transmembrane" evidence="11">
    <location>
        <begin position="24"/>
        <end position="172"/>
    </location>
</feature>
<evidence type="ECO:0000256" key="5">
    <source>
        <dbReference type="ARBA" id="ARBA00022989"/>
    </source>
</evidence>
<protein>
    <recommendedName>
        <fullName evidence="15">DUF221-domain-containing protein</fullName>
    </recommendedName>
</protein>
<evidence type="ECO:0000313" key="14">
    <source>
        <dbReference type="Proteomes" id="UP000001640"/>
    </source>
</evidence>
<dbReference type="PANTHER" id="PTHR13018">
    <property type="entry name" value="PROBABLE MEMBRANE PROTEIN DUF221-RELATED"/>
    <property type="match status" value="1"/>
</dbReference>
<evidence type="ECO:0000256" key="3">
    <source>
        <dbReference type="ARBA" id="ARBA00022448"/>
    </source>
</evidence>
<dbReference type="eggNOG" id="KOG1134">
    <property type="taxonomic scope" value="Eukaryota"/>
</dbReference>
<keyword evidence="4 8" id="KW-0812">Transmembrane</keyword>
<feature type="domain" description="10TM putative phosphate transporter extracellular tail" evidence="10">
    <location>
        <begin position="804"/>
        <end position="897"/>
    </location>
</feature>
<feature type="region of interest" description="Disordered" evidence="7">
    <location>
        <begin position="903"/>
        <end position="928"/>
    </location>
</feature>
<reference evidence="13 14" key="1">
    <citation type="journal article" date="2011" name="Proc. Natl. Acad. Sci. U.S.A.">
        <title>Evolutionary erosion of yeast sex chromosomes by mating-type switching accidents.</title>
        <authorList>
            <person name="Gordon J.L."/>
            <person name="Armisen D."/>
            <person name="Proux-Wera E."/>
            <person name="Oheigeartaigh S.S."/>
            <person name="Byrne K.P."/>
            <person name="Wolfe K.H."/>
        </authorList>
    </citation>
    <scope>NUCLEOTIDE SEQUENCE [LARGE SCALE GENOMIC DNA]</scope>
    <source>
        <strain evidence="14">ATCC 76901 / BCRC 22586 / CBS 4309 / NBRC 1992 / NRRL Y-12630</strain>
    </source>
</reference>
<feature type="transmembrane region" description="Helical" evidence="8">
    <location>
        <begin position="668"/>
        <end position="689"/>
    </location>
</feature>
<evidence type="ECO:0000259" key="9">
    <source>
        <dbReference type="Pfam" id="PF02714"/>
    </source>
</evidence>
<feature type="domain" description="CSC1/OSCA1-like 7TM region" evidence="9">
    <location>
        <begin position="390"/>
        <end position="659"/>
    </location>
</feature>
<evidence type="ECO:0000259" key="11">
    <source>
        <dbReference type="Pfam" id="PF13967"/>
    </source>
</evidence>
<dbReference type="EMBL" id="HE576754">
    <property type="protein sequence ID" value="CCC69044.1"/>
    <property type="molecule type" value="Genomic_DNA"/>
</dbReference>
<dbReference type="GO" id="GO:0005886">
    <property type="term" value="C:plasma membrane"/>
    <property type="evidence" value="ECO:0007669"/>
    <property type="project" value="TreeGrafter"/>
</dbReference>
<dbReference type="InterPro" id="IPR045122">
    <property type="entry name" value="Csc1-like"/>
</dbReference>
<dbReference type="InParanoid" id="G0VC37"/>
<evidence type="ECO:0008006" key="15">
    <source>
        <dbReference type="Google" id="ProtNLM"/>
    </source>
</evidence>
<feature type="transmembrane region" description="Helical" evidence="8">
    <location>
        <begin position="390"/>
        <end position="414"/>
    </location>
</feature>
<dbReference type="AlphaFoldDB" id="G0VC37"/>
<evidence type="ECO:0000256" key="4">
    <source>
        <dbReference type="ARBA" id="ARBA00022692"/>
    </source>
</evidence>
<dbReference type="GO" id="GO:0005227">
    <property type="term" value="F:calcium-activated cation channel activity"/>
    <property type="evidence" value="ECO:0007669"/>
    <property type="project" value="InterPro"/>
</dbReference>
<feature type="transmembrane region" description="Helical" evidence="8">
    <location>
        <begin position="577"/>
        <end position="596"/>
    </location>
</feature>
<evidence type="ECO:0000256" key="1">
    <source>
        <dbReference type="ARBA" id="ARBA00004141"/>
    </source>
</evidence>
<evidence type="ECO:0000259" key="10">
    <source>
        <dbReference type="Pfam" id="PF12621"/>
    </source>
</evidence>
<name>G0VC37_NAUCA</name>
<dbReference type="InterPro" id="IPR003864">
    <property type="entry name" value="CSC1/OSCA1-like_7TM"/>
</dbReference>
<dbReference type="InterPro" id="IPR027815">
    <property type="entry name" value="CSC1/OSCA1-like_cyt"/>
</dbReference>